<keyword evidence="2" id="KW-0520">NAD</keyword>
<sequence length="612" mass="67951">MSRVIHRRSSTATMKAVKTPIGREAAIQSLKPKTTRLSTEGAVDCPLEGFALLNSPFYNKGSAFSLEEREAFHLVGLLPSRVNTLDEQVHRAYDQFSIRADDLAKNSFMDSLRVQNKVLFYQLVKRHIKEMLPIIYTPTIGDAIEGYSHRFRKPEGCFLDITKPDEIEASLACFGTDTDVDMAVITDGSAILGIGDWSIQGILIAVGKGNIITLAGGIDPQRVIAIGVDAGTNNKKLLDDELYMGNRFPRIEGKEYYDFMDKVITAYHRRFPSSVLHFEDFSTEAAKTLLETYRDKLACFNDDIQGTGCVVVASLKAALKVSHREFTDSKILIYGAGSAGMGIASQIVLNLVTSGLSVEEARSRVWLMDRFGLITQSTKASPSQHLFAKPDKEWEGVDTHDLVKVVEHIKPTILIGCSTQPKAFNEQVIKEMYKYNKQPVVFPLSNPTRLHEAFPVDIMKWTDNKALIATGSPFEPVDGYNISENNNCFAFPGIVLGSVLARSTKITDEMISAAVEMLSNMSPKLKDPKAGLLPDIEEIHEVSANVATAVVLQSVEEGTAKVETEKMPGGGNVKVPRTFDACLKWVESQMWKPEYRSYVKVEYLPEFHTNQY</sequence>
<dbReference type="SUPFAM" id="SSF51735">
    <property type="entry name" value="NAD(P)-binding Rossmann-fold domains"/>
    <property type="match status" value="1"/>
</dbReference>
<dbReference type="CDD" id="cd05312">
    <property type="entry name" value="NAD_bind_1_malic_enz"/>
    <property type="match status" value="1"/>
</dbReference>
<evidence type="ECO:0000259" key="3">
    <source>
        <dbReference type="SMART" id="SM00919"/>
    </source>
</evidence>
<dbReference type="Pfam" id="PF03949">
    <property type="entry name" value="Malic_M"/>
    <property type="match status" value="1"/>
</dbReference>
<dbReference type="Proteomes" id="UP001497383">
    <property type="component" value="Chromosome 5"/>
</dbReference>
<dbReference type="GeneID" id="92209438"/>
<dbReference type="NCBIfam" id="NF010052">
    <property type="entry name" value="PRK13529.1"/>
    <property type="match status" value="1"/>
</dbReference>
<gene>
    <name evidence="5" type="ORF">LODBEIA_P42420</name>
</gene>
<dbReference type="RefSeq" id="XP_066831180.1">
    <property type="nucleotide sequence ID" value="XM_066974442.1"/>
</dbReference>
<evidence type="ECO:0000313" key="5">
    <source>
        <dbReference type="EMBL" id="CAK9440142.1"/>
    </source>
</evidence>
<evidence type="ECO:0000256" key="1">
    <source>
        <dbReference type="ARBA" id="ARBA00008785"/>
    </source>
</evidence>
<evidence type="ECO:0000256" key="2">
    <source>
        <dbReference type="ARBA" id="ARBA00023027"/>
    </source>
</evidence>
<accession>A0ABP0ZPD2</accession>
<evidence type="ECO:0000313" key="6">
    <source>
        <dbReference type="Proteomes" id="UP001497383"/>
    </source>
</evidence>
<dbReference type="Pfam" id="PF00390">
    <property type="entry name" value="malic"/>
    <property type="match status" value="1"/>
</dbReference>
<dbReference type="PANTHER" id="PTHR23406">
    <property type="entry name" value="MALIC ENZYME-RELATED"/>
    <property type="match status" value="1"/>
</dbReference>
<reference evidence="5 6" key="1">
    <citation type="submission" date="2024-03" db="EMBL/GenBank/DDBJ databases">
        <authorList>
            <person name="Brejova B."/>
        </authorList>
    </citation>
    <scope>NUCLEOTIDE SEQUENCE [LARGE SCALE GENOMIC DNA]</scope>
    <source>
        <strain evidence="5 6">CBS 14171</strain>
    </source>
</reference>
<dbReference type="PRINTS" id="PR00072">
    <property type="entry name" value="MALOXRDTASE"/>
</dbReference>
<dbReference type="InterPro" id="IPR012302">
    <property type="entry name" value="Malic_NAD-bd"/>
</dbReference>
<dbReference type="SMART" id="SM01274">
    <property type="entry name" value="malic"/>
    <property type="match status" value="1"/>
</dbReference>
<proteinExistence type="inferred from homology"/>
<feature type="domain" description="Malic enzyme NAD-binding" evidence="3">
    <location>
        <begin position="304"/>
        <end position="555"/>
    </location>
</feature>
<evidence type="ECO:0000259" key="4">
    <source>
        <dbReference type="SMART" id="SM01274"/>
    </source>
</evidence>
<dbReference type="InterPro" id="IPR036291">
    <property type="entry name" value="NAD(P)-bd_dom_sf"/>
</dbReference>
<dbReference type="InterPro" id="IPR001891">
    <property type="entry name" value="Malic_OxRdtase"/>
</dbReference>
<organism evidence="5 6">
    <name type="scientific">Lodderomyces beijingensis</name>
    <dbReference type="NCBI Taxonomy" id="1775926"/>
    <lineage>
        <taxon>Eukaryota</taxon>
        <taxon>Fungi</taxon>
        <taxon>Dikarya</taxon>
        <taxon>Ascomycota</taxon>
        <taxon>Saccharomycotina</taxon>
        <taxon>Pichiomycetes</taxon>
        <taxon>Debaryomycetaceae</taxon>
        <taxon>Candida/Lodderomyces clade</taxon>
        <taxon>Lodderomyces</taxon>
    </lineage>
</organism>
<dbReference type="SMART" id="SM00919">
    <property type="entry name" value="Malic_M"/>
    <property type="match status" value="1"/>
</dbReference>
<dbReference type="InterPro" id="IPR012301">
    <property type="entry name" value="Malic_N_dom"/>
</dbReference>
<dbReference type="InterPro" id="IPR046346">
    <property type="entry name" value="Aminoacid_DH-like_N_sf"/>
</dbReference>
<evidence type="ECO:0008006" key="7">
    <source>
        <dbReference type="Google" id="ProtNLM"/>
    </source>
</evidence>
<dbReference type="PANTHER" id="PTHR23406:SF34">
    <property type="entry name" value="NAD-DEPENDENT MALIC ENZYME, MITOCHONDRIAL"/>
    <property type="match status" value="1"/>
</dbReference>
<dbReference type="EMBL" id="OZ022409">
    <property type="protein sequence ID" value="CAK9440142.1"/>
    <property type="molecule type" value="Genomic_DNA"/>
</dbReference>
<name>A0ABP0ZPD2_9ASCO</name>
<dbReference type="InterPro" id="IPR037062">
    <property type="entry name" value="Malic_N_dom_sf"/>
</dbReference>
<dbReference type="PIRSF" id="PIRSF000106">
    <property type="entry name" value="ME"/>
    <property type="match status" value="1"/>
</dbReference>
<protein>
    <recommendedName>
        <fullName evidence="7">Malic enzyme</fullName>
    </recommendedName>
</protein>
<comment type="similarity">
    <text evidence="1">Belongs to the malic enzymes family.</text>
</comment>
<keyword evidence="6" id="KW-1185">Reference proteome</keyword>
<dbReference type="Gene3D" id="3.40.50.720">
    <property type="entry name" value="NAD(P)-binding Rossmann-like Domain"/>
    <property type="match status" value="1"/>
</dbReference>
<dbReference type="Gene3D" id="3.40.50.10380">
    <property type="entry name" value="Malic enzyme, N-terminal domain"/>
    <property type="match status" value="1"/>
</dbReference>
<dbReference type="SUPFAM" id="SSF53223">
    <property type="entry name" value="Aminoacid dehydrogenase-like, N-terminal domain"/>
    <property type="match status" value="1"/>
</dbReference>
<feature type="domain" description="Malic enzyme N-terminal" evidence="4">
    <location>
        <begin position="113"/>
        <end position="294"/>
    </location>
</feature>